<organism evidence="1 2">
    <name type="scientific">Romanomermis culicivorax</name>
    <name type="common">Nematode worm</name>
    <dbReference type="NCBI Taxonomy" id="13658"/>
    <lineage>
        <taxon>Eukaryota</taxon>
        <taxon>Metazoa</taxon>
        <taxon>Ecdysozoa</taxon>
        <taxon>Nematoda</taxon>
        <taxon>Enoplea</taxon>
        <taxon>Dorylaimia</taxon>
        <taxon>Mermithida</taxon>
        <taxon>Mermithoidea</taxon>
        <taxon>Mermithidae</taxon>
        <taxon>Romanomermis</taxon>
    </lineage>
</organism>
<name>A0A915L544_ROMCU</name>
<dbReference type="WBParaSite" id="nRc.2.0.1.t46174-RA">
    <property type="protein sequence ID" value="nRc.2.0.1.t46174-RA"/>
    <property type="gene ID" value="nRc.2.0.1.g46174"/>
</dbReference>
<proteinExistence type="predicted"/>
<accession>A0A915L544</accession>
<keyword evidence="1" id="KW-1185">Reference proteome</keyword>
<protein>
    <submittedName>
        <fullName evidence="2">Uncharacterized protein</fullName>
    </submittedName>
</protein>
<dbReference type="Proteomes" id="UP000887565">
    <property type="component" value="Unplaced"/>
</dbReference>
<evidence type="ECO:0000313" key="2">
    <source>
        <dbReference type="WBParaSite" id="nRc.2.0.1.t46174-RA"/>
    </source>
</evidence>
<reference evidence="2" key="1">
    <citation type="submission" date="2022-11" db="UniProtKB">
        <authorList>
            <consortium name="WormBaseParasite"/>
        </authorList>
    </citation>
    <scope>IDENTIFICATION</scope>
</reference>
<evidence type="ECO:0000313" key="1">
    <source>
        <dbReference type="Proteomes" id="UP000887565"/>
    </source>
</evidence>
<dbReference type="AlphaFoldDB" id="A0A915L544"/>
<sequence>SCNEAAVDRSANIDELDRRLAFNEPNNVLNGS</sequence>